<dbReference type="STRING" id="152573.SAMN04488051_104250"/>
<evidence type="ECO:0000256" key="2">
    <source>
        <dbReference type="ARBA" id="ARBA00012282"/>
    </source>
</evidence>
<dbReference type="InterPro" id="IPR015943">
    <property type="entry name" value="WD40/YVTN_repeat-like_dom_sf"/>
</dbReference>
<dbReference type="Gene3D" id="3.30.450.20">
    <property type="entry name" value="PAS domain"/>
    <property type="match status" value="2"/>
</dbReference>
<dbReference type="SMART" id="SM00052">
    <property type="entry name" value="EAL"/>
    <property type="match status" value="1"/>
</dbReference>
<dbReference type="InterPro" id="IPR043128">
    <property type="entry name" value="Rev_trsase/Diguanyl_cyclase"/>
</dbReference>
<dbReference type="Proteomes" id="UP000198773">
    <property type="component" value="Unassembled WGS sequence"/>
</dbReference>
<dbReference type="InterPro" id="IPR035919">
    <property type="entry name" value="EAL_sf"/>
</dbReference>
<dbReference type="SMART" id="SM00267">
    <property type="entry name" value="GGDEF"/>
    <property type="match status" value="1"/>
</dbReference>
<reference evidence="9 10" key="1">
    <citation type="submission" date="2016-10" db="EMBL/GenBank/DDBJ databases">
        <authorList>
            <person name="de Groot N.N."/>
        </authorList>
    </citation>
    <scope>NUCLEOTIDE SEQUENCE [LARGE SCALE GENOMIC DNA]</scope>
    <source>
        <strain evidence="9 10">CGMCC 1.3430</strain>
    </source>
</reference>
<dbReference type="CDD" id="cd00130">
    <property type="entry name" value="PAS"/>
    <property type="match status" value="2"/>
</dbReference>
<dbReference type="InterPro" id="IPR052155">
    <property type="entry name" value="Biofilm_reg_signaling"/>
</dbReference>
<gene>
    <name evidence="9" type="ORF">SAMN04488051_104250</name>
</gene>
<feature type="signal peptide" evidence="5">
    <location>
        <begin position="1"/>
        <end position="23"/>
    </location>
</feature>
<dbReference type="Pfam" id="PF00990">
    <property type="entry name" value="GGDEF"/>
    <property type="match status" value="1"/>
</dbReference>
<dbReference type="SUPFAM" id="SSF63829">
    <property type="entry name" value="Calcium-dependent phosphotriesterase"/>
    <property type="match status" value="1"/>
</dbReference>
<dbReference type="SUPFAM" id="SSF55785">
    <property type="entry name" value="PYP-like sensor domain (PAS domain)"/>
    <property type="match status" value="2"/>
</dbReference>
<feature type="domain" description="EAL" evidence="7">
    <location>
        <begin position="1245"/>
        <end position="1497"/>
    </location>
</feature>
<dbReference type="CDD" id="cd01948">
    <property type="entry name" value="EAL"/>
    <property type="match status" value="1"/>
</dbReference>
<dbReference type="InterPro" id="IPR000014">
    <property type="entry name" value="PAS"/>
</dbReference>
<evidence type="ECO:0000259" key="6">
    <source>
        <dbReference type="PROSITE" id="PS50113"/>
    </source>
</evidence>
<dbReference type="RefSeq" id="WP_245785692.1">
    <property type="nucleotide sequence ID" value="NZ_FNRM01000004.1"/>
</dbReference>
<feature type="chain" id="PRO_5011558767" description="cyclic-guanylate-specific phosphodiesterase" evidence="5">
    <location>
        <begin position="24"/>
        <end position="1509"/>
    </location>
</feature>
<dbReference type="NCBIfam" id="TIGR00229">
    <property type="entry name" value="sensory_box"/>
    <property type="match status" value="1"/>
</dbReference>
<dbReference type="InterPro" id="IPR013783">
    <property type="entry name" value="Ig-like_fold"/>
</dbReference>
<keyword evidence="3" id="KW-0973">c-di-GMP</keyword>
<protein>
    <recommendedName>
        <fullName evidence="2">cyclic-guanylate-specific phosphodiesterase</fullName>
        <ecNumber evidence="2">3.1.4.52</ecNumber>
    </recommendedName>
</protein>
<evidence type="ECO:0000256" key="5">
    <source>
        <dbReference type="SAM" id="SignalP"/>
    </source>
</evidence>
<evidence type="ECO:0000256" key="3">
    <source>
        <dbReference type="ARBA" id="ARBA00022636"/>
    </source>
</evidence>
<dbReference type="InterPro" id="IPR011047">
    <property type="entry name" value="Quinoprotein_ADH-like_sf"/>
</dbReference>
<dbReference type="FunFam" id="3.30.70.270:FF:000001">
    <property type="entry name" value="Diguanylate cyclase domain protein"/>
    <property type="match status" value="1"/>
</dbReference>
<dbReference type="PROSITE" id="PS50883">
    <property type="entry name" value="EAL"/>
    <property type="match status" value="1"/>
</dbReference>
<proteinExistence type="predicted"/>
<comment type="cofactor">
    <cofactor evidence="1">
        <name>Mg(2+)</name>
        <dbReference type="ChEBI" id="CHEBI:18420"/>
    </cofactor>
</comment>
<organism evidence="9 10">
    <name type="scientific">Alkalimonas amylolytica</name>
    <dbReference type="NCBI Taxonomy" id="152573"/>
    <lineage>
        <taxon>Bacteria</taxon>
        <taxon>Pseudomonadati</taxon>
        <taxon>Pseudomonadota</taxon>
        <taxon>Gammaproteobacteria</taxon>
        <taxon>Alkalimonas</taxon>
    </lineage>
</organism>
<comment type="catalytic activity">
    <reaction evidence="4">
        <text>3',3'-c-di-GMP + H2O = 5'-phosphoguanylyl(3'-&gt;5')guanosine + H(+)</text>
        <dbReference type="Rhea" id="RHEA:24902"/>
        <dbReference type="ChEBI" id="CHEBI:15377"/>
        <dbReference type="ChEBI" id="CHEBI:15378"/>
        <dbReference type="ChEBI" id="CHEBI:58754"/>
        <dbReference type="ChEBI" id="CHEBI:58805"/>
        <dbReference type="EC" id="3.1.4.52"/>
    </reaction>
    <physiologicalReaction direction="left-to-right" evidence="4">
        <dbReference type="Rhea" id="RHEA:24903"/>
    </physiologicalReaction>
</comment>
<dbReference type="FunFam" id="3.20.20.450:FF:000001">
    <property type="entry name" value="Cyclic di-GMP phosphodiesterase yahA"/>
    <property type="match status" value="1"/>
</dbReference>
<dbReference type="InterPro" id="IPR013655">
    <property type="entry name" value="PAS_fold_3"/>
</dbReference>
<evidence type="ECO:0000256" key="1">
    <source>
        <dbReference type="ARBA" id="ARBA00001946"/>
    </source>
</evidence>
<dbReference type="CDD" id="cd01949">
    <property type="entry name" value="GGDEF"/>
    <property type="match status" value="1"/>
</dbReference>
<dbReference type="PANTHER" id="PTHR44757:SF2">
    <property type="entry name" value="BIOFILM ARCHITECTURE MAINTENANCE PROTEIN MBAA"/>
    <property type="match status" value="1"/>
</dbReference>
<name>A0A1H4CNB6_ALKAM</name>
<dbReference type="GO" id="GO:0071111">
    <property type="term" value="F:cyclic-guanylate-specific phosphodiesterase activity"/>
    <property type="evidence" value="ECO:0007669"/>
    <property type="project" value="UniProtKB-EC"/>
</dbReference>
<dbReference type="Pfam" id="PF08447">
    <property type="entry name" value="PAS_3"/>
    <property type="match status" value="1"/>
</dbReference>
<dbReference type="GO" id="GO:0071732">
    <property type="term" value="P:cellular response to nitric oxide"/>
    <property type="evidence" value="ECO:0007669"/>
    <property type="project" value="UniProtKB-ARBA"/>
</dbReference>
<dbReference type="PROSITE" id="PS50887">
    <property type="entry name" value="GGDEF"/>
    <property type="match status" value="1"/>
</dbReference>
<dbReference type="Gene3D" id="2.130.10.10">
    <property type="entry name" value="YVTN repeat-like/Quinoprotein amine dehydrogenase"/>
    <property type="match status" value="2"/>
</dbReference>
<feature type="domain" description="GGDEF" evidence="8">
    <location>
        <begin position="1103"/>
        <end position="1236"/>
    </location>
</feature>
<dbReference type="InterPro" id="IPR000160">
    <property type="entry name" value="GGDEF_dom"/>
</dbReference>
<evidence type="ECO:0000313" key="9">
    <source>
        <dbReference type="EMBL" id="SEA61946.1"/>
    </source>
</evidence>
<dbReference type="PANTHER" id="PTHR44757">
    <property type="entry name" value="DIGUANYLATE CYCLASE DGCP"/>
    <property type="match status" value="1"/>
</dbReference>
<sequence>MKLFSQLFIFCAVMIAGSMAAQAKPVLQPLTPEHGLSPGAVTHLMLDQDGFLWLAMEGGLNRYDSNRVIQLNNAQKSLQNVQFSNTLQLDDASIWVATRHTGIYRYNPDTAELESKFILPDLVESSFQEVTDMVAFSANQLVVSTTQAIFLLHLDSGDIQKIYQLPGEHSLERFIRTVYPYGSKVFIGTHDQLLLLDPATLQTTAIPYLPADANRAQRHIKFFSIQNAQLWIGAVEGLYSLPLSAITAYLESGEPTQIEPRVPKRNIWHLEWMDNEAIIATDQGLYRFQPDSGSLDFLWGFQQSGLELTDNNMISMLRDHSGGFWLGTRYDGAYYWHPRTTAFKHYGHKRDQHTLTDPRVFSLTEIEPNQLWIGTSNGLNHFDLQTGQIEHFLKNPDPKAYLHEATILKLFPQRSQHLYFMSPYGLSLFDTKSHRLVPAPLVDESQRPLLGQGSRSFWQDRSGAFWFVHHDHIYTYQPDPGIITAVDALKHLDTSAFGTFLGYAPGSENQLLLTTANQLWLFDLTSSALKLLFEANHPNPGVSLFADSFLIDSQQRLWVGFNGIGLLVFSIPNFELLHHFDQDNQLKSQLVFSLKQDEYGWIWFTNPHGLYRMDPSSFHIEQFTKVDGLISHTYNSRAGLKLKDGRLVYGNMHGITLIQPSYLLTESSPPQAVITELNSLDGGFSTSYGSLNDAQIVIPYDVEGLKLHFSSMSFRDKNKARFRVSLTGRQSFQFPEQTETHIIIPKLPSGDYSFQVVAVSPLTGQESEPARLSLRIQAPWWASRWAYFGYALLSLLILLTWLRNRQQHQRMLTMAHRKLKASEQRMKQALAAVDSGAWEWYASKNSLYASRIHTMLGYRESLNPLTLEQHLSLIHPEDKIQFEQKWQLFIEQKAGSFDHTYRLQHKDGHWLWFRDIGKIAELDEEQAVIRVMGTFSNITETRASQEKARLFGEAFQKTRDWVVILDEQQRMIAANQSFADAFGPVEHYLSNPQTHHLGISLDRRRYYTKLLRDFQVNQHWQGEEIIVTPDGRERPTLINISAVGEQDRVGFFVLVFTDITDQKLAEDELRYLANYDALTGLPNRALLTDRIHHGIETAKRSKRSLALCFLDLDKFKQINDSLGHDIGDLLLKEVARRLSLTLRESDTVARLGGDEFVVLLEGYKSNDNLSHVARKMLQIIGEPMKLGPHTVGVSPSIGIAVYPDDAFTAFELMKHADVAMYHAKEAGRNNFQFFTKEMNEKAHMQLARETRLRKAFQQKEFVNYYQPIIDSKDKSMVGAEVLLRWYSSDGVVSPAEFIPLAEDLSLIIPMTQQLLERALADLQQWHQAGHPLYLSVNLSARHLEQPQLAEHAEQLLHKYQLPASSLRFEVTESALMRDHASAIATMHELSTLGIKLALDDFGTGYSSLKYLKELPIDAIKIDRSFVKDIGIDQNDEAIIETMLSMAASLGMYCVAEGVETEQQLRFFTDRQCTLIQGYFFAQPMPASKLKQLLESKRFVTHSTAEPESL</sequence>
<dbReference type="SUPFAM" id="SSF55073">
    <property type="entry name" value="Nucleotide cyclase"/>
    <property type="match status" value="1"/>
</dbReference>
<dbReference type="Gene3D" id="2.60.40.10">
    <property type="entry name" value="Immunoglobulins"/>
    <property type="match status" value="1"/>
</dbReference>
<dbReference type="InterPro" id="IPR035965">
    <property type="entry name" value="PAS-like_dom_sf"/>
</dbReference>
<feature type="domain" description="PAC" evidence="6">
    <location>
        <begin position="897"/>
        <end position="950"/>
    </location>
</feature>
<accession>A0A1H4CNB6</accession>
<dbReference type="Pfam" id="PF13426">
    <property type="entry name" value="PAS_9"/>
    <property type="match status" value="1"/>
</dbReference>
<evidence type="ECO:0000259" key="7">
    <source>
        <dbReference type="PROSITE" id="PS50883"/>
    </source>
</evidence>
<keyword evidence="10" id="KW-1185">Reference proteome</keyword>
<dbReference type="SUPFAM" id="SSF50998">
    <property type="entry name" value="Quinoprotein alcohol dehydrogenase-like"/>
    <property type="match status" value="1"/>
</dbReference>
<dbReference type="InterPro" id="IPR000700">
    <property type="entry name" value="PAS-assoc_C"/>
</dbReference>
<dbReference type="InterPro" id="IPR029787">
    <property type="entry name" value="Nucleotide_cyclase"/>
</dbReference>
<dbReference type="Pfam" id="PF00563">
    <property type="entry name" value="EAL"/>
    <property type="match status" value="1"/>
</dbReference>
<evidence type="ECO:0000256" key="4">
    <source>
        <dbReference type="ARBA" id="ARBA00051114"/>
    </source>
</evidence>
<evidence type="ECO:0000313" key="10">
    <source>
        <dbReference type="Proteomes" id="UP000198773"/>
    </source>
</evidence>
<dbReference type="Gene3D" id="3.30.70.270">
    <property type="match status" value="1"/>
</dbReference>
<feature type="domain" description="PAC" evidence="6">
    <location>
        <begin position="1020"/>
        <end position="1071"/>
    </location>
</feature>
<keyword evidence="5" id="KW-0732">Signal</keyword>
<dbReference type="SMART" id="SM00086">
    <property type="entry name" value="PAC"/>
    <property type="match status" value="2"/>
</dbReference>
<dbReference type="NCBIfam" id="TIGR00254">
    <property type="entry name" value="GGDEF"/>
    <property type="match status" value="1"/>
</dbReference>
<evidence type="ECO:0000259" key="8">
    <source>
        <dbReference type="PROSITE" id="PS50887"/>
    </source>
</evidence>
<dbReference type="InterPro" id="IPR001610">
    <property type="entry name" value="PAC"/>
</dbReference>
<dbReference type="PROSITE" id="PS50113">
    <property type="entry name" value="PAC"/>
    <property type="match status" value="2"/>
</dbReference>
<dbReference type="SUPFAM" id="SSF141868">
    <property type="entry name" value="EAL domain-like"/>
    <property type="match status" value="1"/>
</dbReference>
<dbReference type="Gene3D" id="3.20.20.450">
    <property type="entry name" value="EAL domain"/>
    <property type="match status" value="1"/>
</dbReference>
<dbReference type="EMBL" id="FNRM01000004">
    <property type="protein sequence ID" value="SEA61946.1"/>
    <property type="molecule type" value="Genomic_DNA"/>
</dbReference>
<dbReference type="EC" id="3.1.4.52" evidence="2"/>
<dbReference type="InterPro" id="IPR001633">
    <property type="entry name" value="EAL_dom"/>
</dbReference>